<dbReference type="AlphaFoldDB" id="A0A8S1EBB6"/>
<keyword evidence="1" id="KW-0732">Signal</keyword>
<dbReference type="Proteomes" id="UP000494206">
    <property type="component" value="Unassembled WGS sequence"/>
</dbReference>
<evidence type="ECO:0000313" key="3">
    <source>
        <dbReference type="Proteomes" id="UP000494206"/>
    </source>
</evidence>
<feature type="chain" id="PRO_5035753997" evidence="1">
    <location>
        <begin position="17"/>
        <end position="106"/>
    </location>
</feature>
<dbReference type="EMBL" id="CADEPM010000001">
    <property type="protein sequence ID" value="CAB3397328.1"/>
    <property type="molecule type" value="Genomic_DNA"/>
</dbReference>
<feature type="signal peptide" evidence="1">
    <location>
        <begin position="1"/>
        <end position="16"/>
    </location>
</feature>
<evidence type="ECO:0000313" key="2">
    <source>
        <dbReference type="EMBL" id="CAB3397328.1"/>
    </source>
</evidence>
<proteinExistence type="predicted"/>
<evidence type="ECO:0000256" key="1">
    <source>
        <dbReference type="SAM" id="SignalP"/>
    </source>
</evidence>
<gene>
    <name evidence="2" type="ORF">CBOVIS_LOCUS757</name>
</gene>
<comment type="caution">
    <text evidence="2">The sequence shown here is derived from an EMBL/GenBank/DDBJ whole genome shotgun (WGS) entry which is preliminary data.</text>
</comment>
<reference evidence="2 3" key="1">
    <citation type="submission" date="2020-04" db="EMBL/GenBank/DDBJ databases">
        <authorList>
            <person name="Laetsch R D."/>
            <person name="Stevens L."/>
            <person name="Kumar S."/>
            <person name="Blaxter L. M."/>
        </authorList>
    </citation>
    <scope>NUCLEOTIDE SEQUENCE [LARGE SCALE GENOMIC DNA]</scope>
</reference>
<dbReference type="Pfam" id="PF06493">
    <property type="entry name" value="DUF1096"/>
    <property type="match status" value="1"/>
</dbReference>
<sequence>MRFIFVLSALFLLASATSVRDKRQCGCTQQPTCSCQQSTPQKYTCSCTQQSPKSTCSCSKQLVQVQATQCAPACQQSCNQQCQSNTQCQATCQATCHIDRNQYLLK</sequence>
<keyword evidence="3" id="KW-1185">Reference proteome</keyword>
<protein>
    <submittedName>
        <fullName evidence="2">Uncharacterized protein</fullName>
    </submittedName>
</protein>
<name>A0A8S1EBB6_9PELO</name>
<accession>A0A8S1EBB6</accession>
<dbReference type="InterPro" id="IPR009475">
    <property type="entry name" value="DUF1096"/>
</dbReference>
<dbReference type="PANTHER" id="PTHR31895:SF9">
    <property type="entry name" value="ACTIVATED IN BLOCKED UNFOLDED PROTEIN RESPONSE-RELATED"/>
    <property type="match status" value="1"/>
</dbReference>
<organism evidence="2 3">
    <name type="scientific">Caenorhabditis bovis</name>
    <dbReference type="NCBI Taxonomy" id="2654633"/>
    <lineage>
        <taxon>Eukaryota</taxon>
        <taxon>Metazoa</taxon>
        <taxon>Ecdysozoa</taxon>
        <taxon>Nematoda</taxon>
        <taxon>Chromadorea</taxon>
        <taxon>Rhabditida</taxon>
        <taxon>Rhabditina</taxon>
        <taxon>Rhabditomorpha</taxon>
        <taxon>Rhabditoidea</taxon>
        <taxon>Rhabditidae</taxon>
        <taxon>Peloderinae</taxon>
        <taxon>Caenorhabditis</taxon>
    </lineage>
</organism>
<dbReference type="PANTHER" id="PTHR31895">
    <property type="entry name" value="PROTEIN CBG03177-RELATED"/>
    <property type="match status" value="1"/>
</dbReference>